<organism evidence="2 3">
    <name type="scientific">Echria macrotheca</name>
    <dbReference type="NCBI Taxonomy" id="438768"/>
    <lineage>
        <taxon>Eukaryota</taxon>
        <taxon>Fungi</taxon>
        <taxon>Dikarya</taxon>
        <taxon>Ascomycota</taxon>
        <taxon>Pezizomycotina</taxon>
        <taxon>Sordariomycetes</taxon>
        <taxon>Sordariomycetidae</taxon>
        <taxon>Sordariales</taxon>
        <taxon>Schizotheciaceae</taxon>
        <taxon>Echria</taxon>
    </lineage>
</organism>
<dbReference type="EMBL" id="MU839843">
    <property type="protein sequence ID" value="KAK1751002.1"/>
    <property type="molecule type" value="Genomic_DNA"/>
</dbReference>
<evidence type="ECO:0000313" key="2">
    <source>
        <dbReference type="EMBL" id="KAK1751002.1"/>
    </source>
</evidence>
<proteinExistence type="predicted"/>
<feature type="chain" id="PRO_5042522352" description="AA1-like domain-containing protein" evidence="1">
    <location>
        <begin position="21"/>
        <end position="552"/>
    </location>
</feature>
<evidence type="ECO:0000313" key="3">
    <source>
        <dbReference type="Proteomes" id="UP001239445"/>
    </source>
</evidence>
<protein>
    <recommendedName>
        <fullName evidence="4">AA1-like domain-containing protein</fullName>
    </recommendedName>
</protein>
<name>A0AAJ0F2D1_9PEZI</name>
<dbReference type="AlphaFoldDB" id="A0AAJ0F2D1"/>
<keyword evidence="3" id="KW-1185">Reference proteome</keyword>
<evidence type="ECO:0008006" key="4">
    <source>
        <dbReference type="Google" id="ProtNLM"/>
    </source>
</evidence>
<keyword evidence="1" id="KW-0732">Signal</keyword>
<reference evidence="2" key="1">
    <citation type="submission" date="2023-06" db="EMBL/GenBank/DDBJ databases">
        <title>Genome-scale phylogeny and comparative genomics of the fungal order Sordariales.</title>
        <authorList>
            <consortium name="Lawrence Berkeley National Laboratory"/>
            <person name="Hensen N."/>
            <person name="Bonometti L."/>
            <person name="Westerberg I."/>
            <person name="Brannstrom I.O."/>
            <person name="Guillou S."/>
            <person name="Cros-Aarteil S."/>
            <person name="Calhoun S."/>
            <person name="Haridas S."/>
            <person name="Kuo A."/>
            <person name="Mondo S."/>
            <person name="Pangilinan J."/>
            <person name="Riley R."/>
            <person name="Labutti K."/>
            <person name="Andreopoulos B."/>
            <person name="Lipzen A."/>
            <person name="Chen C."/>
            <person name="Yanf M."/>
            <person name="Daum C."/>
            <person name="Ng V."/>
            <person name="Clum A."/>
            <person name="Steindorff A."/>
            <person name="Ohm R."/>
            <person name="Martin F."/>
            <person name="Silar P."/>
            <person name="Natvig D."/>
            <person name="Lalanne C."/>
            <person name="Gautier V."/>
            <person name="Ament-Velasquez S.L."/>
            <person name="Kruys A."/>
            <person name="Hutchinson M.I."/>
            <person name="Powell A.J."/>
            <person name="Barry K."/>
            <person name="Miller A.N."/>
            <person name="Grigoriev I.V."/>
            <person name="Debuchy R."/>
            <person name="Gladieux P."/>
            <person name="Thoren M.H."/>
            <person name="Johannesson H."/>
        </authorList>
    </citation>
    <scope>NUCLEOTIDE SEQUENCE</scope>
    <source>
        <strain evidence="2">PSN4</strain>
    </source>
</reference>
<evidence type="ECO:0000256" key="1">
    <source>
        <dbReference type="SAM" id="SignalP"/>
    </source>
</evidence>
<gene>
    <name evidence="2" type="ORF">QBC47DRAFT_392060</name>
</gene>
<dbReference type="Proteomes" id="UP001239445">
    <property type="component" value="Unassembled WGS sequence"/>
</dbReference>
<comment type="caution">
    <text evidence="2">The sequence shown here is derived from an EMBL/GenBank/DDBJ whole genome shotgun (WGS) entry which is preliminary data.</text>
</comment>
<accession>A0AAJ0F2D1</accession>
<sequence>MAVRIAWSLSLLVIVHATAAASKSAARIWPRQYADTPLSTPECIEKSLSNPSWYIVSPMMVTVNASTGGTIGDLQFLATNTATGSTALCDKRDFDLDPHDPVAQDEWHSCNVTDLAFQFRLAAFEMRLKGSWRCGANSSFIFSGGGPWEEPLVQGCIDNDQGKRGEETLCIMGNSQVSAALTSPVAITPQLPILPYTPSETYRRCPDRSTDPEWIIDKFAFQHHLSRVYNATKESFDLFLNLTSISSNETVPCSIAVDQRTGAAAKGTSLWVKCRETPRNGSRISETEVMLDPEYGILGVRQAWNCTDRIEGIDPDKYSGTGFLVTSLQCGSPMNVTLRDSQNREIGIKTDYNCTLPPSPSGDPIRFSGYSPEAPTMPHTLYSRSCTIGSLLNATSIDLRDYRIQSTTFTPGYNKTGVLVLGTFNLTNPGSGDTYQLEQIPISPDGLWHECVPGAERGLPWQLVDCQYLLDRKAGRIGFKLQWYCDDRDPNHAILFNATATANLPIETCGKIFESPPSEICTLRDALKLPVVSLTWEASSGPMDRGPILPWL</sequence>
<feature type="signal peptide" evidence="1">
    <location>
        <begin position="1"/>
        <end position="20"/>
    </location>
</feature>